<evidence type="ECO:0000313" key="1">
    <source>
        <dbReference type="EMBL" id="GFY11108.1"/>
    </source>
</evidence>
<reference evidence="1" key="1">
    <citation type="submission" date="2020-08" db="EMBL/GenBank/DDBJ databases">
        <title>Multicomponent nature underlies the extraordinary mechanical properties of spider dragline silk.</title>
        <authorList>
            <person name="Kono N."/>
            <person name="Nakamura H."/>
            <person name="Mori M."/>
            <person name="Yoshida Y."/>
            <person name="Ohtoshi R."/>
            <person name="Malay A.D."/>
            <person name="Moran D.A.P."/>
            <person name="Tomita M."/>
            <person name="Numata K."/>
            <person name="Arakawa K."/>
        </authorList>
    </citation>
    <scope>NUCLEOTIDE SEQUENCE</scope>
</reference>
<dbReference type="AlphaFoldDB" id="A0A8X6VKJ5"/>
<evidence type="ECO:0000313" key="2">
    <source>
        <dbReference type="Proteomes" id="UP000887159"/>
    </source>
</evidence>
<sequence length="124" mass="13442">MSPLCMIVGNSVQEMVLPQESRVPASHEALLRGKTAVLSLRLWSIVLPITVCDTCGVKPELIGGRSGDLVPVMGVCWSEGERLQSNCQLPGNAGPAPVVKVWGGALVPHKFKDKIPYFFIYKLL</sequence>
<comment type="caution">
    <text evidence="1">The sequence shown here is derived from an EMBL/GenBank/DDBJ whole genome shotgun (WGS) entry which is preliminary data.</text>
</comment>
<name>A0A8X6VKJ5_TRICX</name>
<protein>
    <submittedName>
        <fullName evidence="1">Uncharacterized protein</fullName>
    </submittedName>
</protein>
<gene>
    <name evidence="1" type="ORF">TNCV_4470941</name>
</gene>
<keyword evidence="2" id="KW-1185">Reference proteome</keyword>
<organism evidence="1 2">
    <name type="scientific">Trichonephila clavipes</name>
    <name type="common">Golden silk orbweaver</name>
    <name type="synonym">Nephila clavipes</name>
    <dbReference type="NCBI Taxonomy" id="2585209"/>
    <lineage>
        <taxon>Eukaryota</taxon>
        <taxon>Metazoa</taxon>
        <taxon>Ecdysozoa</taxon>
        <taxon>Arthropoda</taxon>
        <taxon>Chelicerata</taxon>
        <taxon>Arachnida</taxon>
        <taxon>Araneae</taxon>
        <taxon>Araneomorphae</taxon>
        <taxon>Entelegynae</taxon>
        <taxon>Araneoidea</taxon>
        <taxon>Nephilidae</taxon>
        <taxon>Trichonephila</taxon>
    </lineage>
</organism>
<accession>A0A8X6VKJ5</accession>
<dbReference type="Proteomes" id="UP000887159">
    <property type="component" value="Unassembled WGS sequence"/>
</dbReference>
<dbReference type="EMBL" id="BMAU01021304">
    <property type="protein sequence ID" value="GFY11108.1"/>
    <property type="molecule type" value="Genomic_DNA"/>
</dbReference>
<proteinExistence type="predicted"/>